<feature type="transmembrane region" description="Helical" evidence="5">
    <location>
        <begin position="181"/>
        <end position="203"/>
    </location>
</feature>
<sequence>MFPINIPYYTLVSSIYILSCIFMFSSSAFFHLISSNSQLLYERALRVDILGVTSITISTYIVGIRYCFWCNSDIAKIYIIIVGFLSSIAIGWCLIPSLIKNFKLSACFFALFTSFSLILIYHWYIIIGGLESEQASVFLWKYFNTYLIYGIGFIFFFTGYPERMFPGRLDYLGNSHQIWHIMVLFGAIQYYIAMRAYATYWVLHTCNGIKNCNIK</sequence>
<evidence type="ECO:0000256" key="1">
    <source>
        <dbReference type="ARBA" id="ARBA00004141"/>
    </source>
</evidence>
<dbReference type="PANTHER" id="PTHR20855:SF52">
    <property type="entry name" value="ADIPONECTIN RECEPTOR PROTEIN"/>
    <property type="match status" value="1"/>
</dbReference>
<dbReference type="InterPro" id="IPR004254">
    <property type="entry name" value="AdipoR/HlyIII-related"/>
</dbReference>
<feature type="transmembrane region" description="Helical" evidence="5">
    <location>
        <begin position="45"/>
        <end position="63"/>
    </location>
</feature>
<feature type="transmembrane region" description="Helical" evidence="5">
    <location>
        <begin position="75"/>
        <end position="95"/>
    </location>
</feature>
<keyword evidence="3 5" id="KW-1133">Transmembrane helix</keyword>
<dbReference type="PANTHER" id="PTHR20855">
    <property type="entry name" value="ADIPOR/PROGESTIN RECEPTOR-RELATED"/>
    <property type="match status" value="1"/>
</dbReference>
<dbReference type="GO" id="GO:0016020">
    <property type="term" value="C:membrane"/>
    <property type="evidence" value="ECO:0007669"/>
    <property type="project" value="UniProtKB-SubCell"/>
</dbReference>
<keyword evidence="4 5" id="KW-0472">Membrane</keyword>
<dbReference type="EMBL" id="MN740302">
    <property type="protein sequence ID" value="QHT99115.1"/>
    <property type="molecule type" value="Genomic_DNA"/>
</dbReference>
<comment type="subcellular location">
    <subcellularLocation>
        <location evidence="1">Membrane</location>
        <topology evidence="1">Multi-pass membrane protein</topology>
    </subcellularLocation>
</comment>
<evidence type="ECO:0000256" key="4">
    <source>
        <dbReference type="ARBA" id="ARBA00023136"/>
    </source>
</evidence>
<evidence type="ECO:0000256" key="3">
    <source>
        <dbReference type="ARBA" id="ARBA00022989"/>
    </source>
</evidence>
<feature type="transmembrane region" description="Helical" evidence="5">
    <location>
        <begin position="6"/>
        <end position="33"/>
    </location>
</feature>
<evidence type="ECO:0000256" key="5">
    <source>
        <dbReference type="SAM" id="Phobius"/>
    </source>
</evidence>
<feature type="transmembrane region" description="Helical" evidence="5">
    <location>
        <begin position="139"/>
        <end position="160"/>
    </location>
</feature>
<dbReference type="AlphaFoldDB" id="A0A6C0J367"/>
<proteinExistence type="predicted"/>
<protein>
    <submittedName>
        <fullName evidence="6">Uncharacterized protein</fullName>
    </submittedName>
</protein>
<evidence type="ECO:0000256" key="2">
    <source>
        <dbReference type="ARBA" id="ARBA00022692"/>
    </source>
</evidence>
<dbReference type="Pfam" id="PF03006">
    <property type="entry name" value="HlyIII"/>
    <property type="match status" value="1"/>
</dbReference>
<accession>A0A6C0J367</accession>
<organism evidence="6">
    <name type="scientific">viral metagenome</name>
    <dbReference type="NCBI Taxonomy" id="1070528"/>
    <lineage>
        <taxon>unclassified sequences</taxon>
        <taxon>metagenomes</taxon>
        <taxon>organismal metagenomes</taxon>
    </lineage>
</organism>
<dbReference type="GO" id="GO:0038023">
    <property type="term" value="F:signaling receptor activity"/>
    <property type="evidence" value="ECO:0007669"/>
    <property type="project" value="TreeGrafter"/>
</dbReference>
<name>A0A6C0J367_9ZZZZ</name>
<evidence type="ECO:0000313" key="6">
    <source>
        <dbReference type="EMBL" id="QHT99115.1"/>
    </source>
</evidence>
<keyword evidence="2 5" id="KW-0812">Transmembrane</keyword>
<feature type="transmembrane region" description="Helical" evidence="5">
    <location>
        <begin position="107"/>
        <end position="127"/>
    </location>
</feature>
<reference evidence="6" key="1">
    <citation type="journal article" date="2020" name="Nature">
        <title>Giant virus diversity and host interactions through global metagenomics.</title>
        <authorList>
            <person name="Schulz F."/>
            <person name="Roux S."/>
            <person name="Paez-Espino D."/>
            <person name="Jungbluth S."/>
            <person name="Walsh D.A."/>
            <person name="Denef V.J."/>
            <person name="McMahon K.D."/>
            <person name="Konstantinidis K.T."/>
            <person name="Eloe-Fadrosh E.A."/>
            <person name="Kyrpides N.C."/>
            <person name="Woyke T."/>
        </authorList>
    </citation>
    <scope>NUCLEOTIDE SEQUENCE</scope>
    <source>
        <strain evidence="6">GVMAG-M-3300025695-21</strain>
    </source>
</reference>